<reference evidence="1 2" key="1">
    <citation type="submission" date="2015-09" db="EMBL/GenBank/DDBJ databases">
        <title>Atta colombica WGS genome.</title>
        <authorList>
            <person name="Nygaard S."/>
            <person name="Hu H."/>
            <person name="Boomsma J."/>
            <person name="Zhang G."/>
        </authorList>
    </citation>
    <scope>NUCLEOTIDE SEQUENCE [LARGE SCALE GENOMIC DNA]</scope>
    <source>
        <strain evidence="1">Treedump-2</strain>
        <tissue evidence="1">Whole body</tissue>
    </source>
</reference>
<sequence>MLSGTCSGDVGKDEDKRHELIKRRSLSRSMVQELLRKLLHKYYYNSPWNLALTRPRCLKYSERVVALVAAFDAAANGRSRTQTLVVEGDVLVIDWQPWPRSRQGSGMQIHGRDCGLRRRPASIVTTVVSHQ</sequence>
<proteinExistence type="predicted"/>
<protein>
    <submittedName>
        <fullName evidence="1">Uncharacterized protein</fullName>
    </submittedName>
</protein>
<name>A0A195BCB9_9HYME</name>
<organism evidence="1 2">
    <name type="scientific">Atta colombica</name>
    <dbReference type="NCBI Taxonomy" id="520822"/>
    <lineage>
        <taxon>Eukaryota</taxon>
        <taxon>Metazoa</taxon>
        <taxon>Ecdysozoa</taxon>
        <taxon>Arthropoda</taxon>
        <taxon>Hexapoda</taxon>
        <taxon>Insecta</taxon>
        <taxon>Pterygota</taxon>
        <taxon>Neoptera</taxon>
        <taxon>Endopterygota</taxon>
        <taxon>Hymenoptera</taxon>
        <taxon>Apocrita</taxon>
        <taxon>Aculeata</taxon>
        <taxon>Formicoidea</taxon>
        <taxon>Formicidae</taxon>
        <taxon>Myrmicinae</taxon>
        <taxon>Atta</taxon>
    </lineage>
</organism>
<evidence type="ECO:0000313" key="2">
    <source>
        <dbReference type="Proteomes" id="UP000078540"/>
    </source>
</evidence>
<dbReference type="EMBL" id="KQ976514">
    <property type="protein sequence ID" value="KYM82206.1"/>
    <property type="molecule type" value="Genomic_DNA"/>
</dbReference>
<dbReference type="Proteomes" id="UP000078540">
    <property type="component" value="Unassembled WGS sequence"/>
</dbReference>
<evidence type="ECO:0000313" key="1">
    <source>
        <dbReference type="EMBL" id="KYM82206.1"/>
    </source>
</evidence>
<dbReference type="AlphaFoldDB" id="A0A195BCB9"/>
<accession>A0A195BCB9</accession>
<keyword evidence="2" id="KW-1185">Reference proteome</keyword>
<gene>
    <name evidence="1" type="ORF">ALC53_07206</name>
</gene>